<dbReference type="AlphaFoldDB" id="A0A5E4MG45"/>
<proteinExistence type="predicted"/>
<name>A0A5E4MG45_9HEMI</name>
<evidence type="ECO:0000259" key="1">
    <source>
        <dbReference type="PROSITE" id="PS51029"/>
    </source>
</evidence>
<dbReference type="PANTHER" id="PTHR21505:SF12">
    <property type="entry name" value="MADF DOMAIN-CONTAINING PROTEIN-RELATED"/>
    <property type="match status" value="1"/>
</dbReference>
<sequence>MSNSWSEETTLKFVQLYRTHENLWNIFISEYVNHDYRIASMEAIACELNLPNFLMKDVRRKINALRSTYYLELAKIEKSKASGEGTDSVCIQAFIAVVR</sequence>
<dbReference type="InterPro" id="IPR006578">
    <property type="entry name" value="MADF-dom"/>
</dbReference>
<dbReference type="Proteomes" id="UP000325440">
    <property type="component" value="Unassembled WGS sequence"/>
</dbReference>
<gene>
    <name evidence="2" type="ORF">CINCED_3A006879</name>
</gene>
<reference evidence="2 3" key="1">
    <citation type="submission" date="2019-08" db="EMBL/GenBank/DDBJ databases">
        <authorList>
            <person name="Alioto T."/>
            <person name="Alioto T."/>
            <person name="Gomez Garrido J."/>
        </authorList>
    </citation>
    <scope>NUCLEOTIDE SEQUENCE [LARGE SCALE GENOMIC DNA]</scope>
</reference>
<keyword evidence="3" id="KW-1185">Reference proteome</keyword>
<organism evidence="2 3">
    <name type="scientific">Cinara cedri</name>
    <dbReference type="NCBI Taxonomy" id="506608"/>
    <lineage>
        <taxon>Eukaryota</taxon>
        <taxon>Metazoa</taxon>
        <taxon>Ecdysozoa</taxon>
        <taxon>Arthropoda</taxon>
        <taxon>Hexapoda</taxon>
        <taxon>Insecta</taxon>
        <taxon>Pterygota</taxon>
        <taxon>Neoptera</taxon>
        <taxon>Paraneoptera</taxon>
        <taxon>Hemiptera</taxon>
        <taxon>Sternorrhyncha</taxon>
        <taxon>Aphidomorpha</taxon>
        <taxon>Aphidoidea</taxon>
        <taxon>Aphididae</taxon>
        <taxon>Lachninae</taxon>
        <taxon>Cinara</taxon>
    </lineage>
</organism>
<dbReference type="PROSITE" id="PS51029">
    <property type="entry name" value="MADF"/>
    <property type="match status" value="1"/>
</dbReference>
<feature type="domain" description="MADF" evidence="1">
    <location>
        <begin position="12"/>
        <end position="99"/>
    </location>
</feature>
<dbReference type="PANTHER" id="PTHR21505">
    <property type="entry name" value="MADF DOMAIN-CONTAINING PROTEIN-RELATED"/>
    <property type="match status" value="1"/>
</dbReference>
<accession>A0A5E4MG45</accession>
<dbReference type="EMBL" id="CABPRJ010000479">
    <property type="protein sequence ID" value="VVC28267.1"/>
    <property type="molecule type" value="Genomic_DNA"/>
</dbReference>
<dbReference type="OrthoDB" id="6629625at2759"/>
<evidence type="ECO:0000313" key="2">
    <source>
        <dbReference type="EMBL" id="VVC28267.1"/>
    </source>
</evidence>
<protein>
    <submittedName>
        <fullName evidence="2">MADF domain</fullName>
    </submittedName>
</protein>
<evidence type="ECO:0000313" key="3">
    <source>
        <dbReference type="Proteomes" id="UP000325440"/>
    </source>
</evidence>
<dbReference type="Pfam" id="PF10545">
    <property type="entry name" value="MADF_DNA_bdg"/>
    <property type="match status" value="1"/>
</dbReference>